<reference evidence="3" key="1">
    <citation type="submission" date="2015-07" db="EMBL/GenBank/DDBJ databases">
        <authorList>
            <person name="Ju K.-S."/>
            <person name="Doroghazi J.R."/>
            <person name="Metcalf W.W."/>
        </authorList>
    </citation>
    <scope>NUCLEOTIDE SEQUENCE [LARGE SCALE GENOMIC DNA]</scope>
    <source>
        <strain evidence="3">NRRL ISP-5002</strain>
    </source>
</reference>
<feature type="compositionally biased region" description="Gly residues" evidence="1">
    <location>
        <begin position="224"/>
        <end position="246"/>
    </location>
</feature>
<feature type="compositionally biased region" description="Basic and acidic residues" evidence="1">
    <location>
        <begin position="46"/>
        <end position="65"/>
    </location>
</feature>
<keyword evidence="3" id="KW-1185">Reference proteome</keyword>
<dbReference type="PATRIC" id="fig|66876.3.peg.5580"/>
<feature type="region of interest" description="Disordered" evidence="1">
    <location>
        <begin position="1"/>
        <end position="87"/>
    </location>
</feature>
<dbReference type="EMBL" id="LGKG01000151">
    <property type="protein sequence ID" value="KPC61212.1"/>
    <property type="molecule type" value="Genomic_DNA"/>
</dbReference>
<proteinExistence type="predicted"/>
<evidence type="ECO:0008006" key="4">
    <source>
        <dbReference type="Google" id="ProtNLM"/>
    </source>
</evidence>
<feature type="region of interest" description="Disordered" evidence="1">
    <location>
        <begin position="190"/>
        <end position="263"/>
    </location>
</feature>
<protein>
    <recommendedName>
        <fullName evidence="4">DUF4232 domain-containing protein</fullName>
    </recommendedName>
</protein>
<evidence type="ECO:0000256" key="1">
    <source>
        <dbReference type="SAM" id="MobiDB-lite"/>
    </source>
</evidence>
<evidence type="ECO:0000313" key="3">
    <source>
        <dbReference type="Proteomes" id="UP000037982"/>
    </source>
</evidence>
<comment type="caution">
    <text evidence="2">The sequence shown here is derived from an EMBL/GenBank/DDBJ whole genome shotgun (WGS) entry which is preliminary data.</text>
</comment>
<dbReference type="AlphaFoldDB" id="A0A0N0GXS5"/>
<evidence type="ECO:0000313" key="2">
    <source>
        <dbReference type="EMBL" id="KPC61212.1"/>
    </source>
</evidence>
<feature type="compositionally biased region" description="Low complexity" evidence="1">
    <location>
        <begin position="15"/>
        <end position="31"/>
    </location>
</feature>
<name>A0A0N0GXS5_9ACTN</name>
<accession>A0A0N0GXS5</accession>
<sequence>MVHVANLGDPAQDRSANAASSQQAQGNSQGAHGEGTEHAFPQLPGRDGRQPGTDKPEDKGGHPAEKNGAGHGAGDGTPAPNETMDVTSPVCSRTQLGRGTSSVGPADSAGRVYGAFRVVNTSGTACSIDGGGAVGVTGQGTTNADRIHVVDHTSGDEATGLPDPATTPDQLVLKPGEAYEVKFAWIPEAGGGTTGCASPGPSPTPDPSKGAGESPDAGAAEGSDGSGGEAGSTGGTGGGDGGGASSGGVVLSHTPEAGEPASADAKIADACAGTVYRTGALAAQ</sequence>
<dbReference type="Proteomes" id="UP000037982">
    <property type="component" value="Unassembled WGS sequence"/>
</dbReference>
<organism evidence="2 3">
    <name type="scientific">Streptomyces chattanoogensis</name>
    <dbReference type="NCBI Taxonomy" id="66876"/>
    <lineage>
        <taxon>Bacteria</taxon>
        <taxon>Bacillati</taxon>
        <taxon>Actinomycetota</taxon>
        <taxon>Actinomycetes</taxon>
        <taxon>Kitasatosporales</taxon>
        <taxon>Streptomycetaceae</taxon>
        <taxon>Streptomyces</taxon>
    </lineage>
</organism>
<gene>
    <name evidence="2" type="ORF">ADL29_25430</name>
</gene>